<protein>
    <recommendedName>
        <fullName evidence="2">HTH merR-type domain-containing protein</fullName>
    </recommendedName>
</protein>
<dbReference type="Pfam" id="PF13411">
    <property type="entry name" value="MerR_1"/>
    <property type="match status" value="1"/>
</dbReference>
<gene>
    <name evidence="3" type="ORF">GCM10011600_11500</name>
</gene>
<dbReference type="RefSeq" id="WP_373298452.1">
    <property type="nucleotide sequence ID" value="NZ_BNAI01000002.1"/>
</dbReference>
<evidence type="ECO:0000259" key="2">
    <source>
        <dbReference type="Pfam" id="PF13411"/>
    </source>
</evidence>
<accession>A0A8J3GPK8</accession>
<dbReference type="EMBL" id="BNAI01000002">
    <property type="protein sequence ID" value="GHF12431.1"/>
    <property type="molecule type" value="Genomic_DNA"/>
</dbReference>
<evidence type="ECO:0000313" key="4">
    <source>
        <dbReference type="Proteomes" id="UP000617531"/>
    </source>
</evidence>
<keyword evidence="4" id="KW-1185">Reference proteome</keyword>
<reference evidence="3" key="1">
    <citation type="journal article" date="2014" name="Int. J. Syst. Evol. Microbiol.">
        <title>Complete genome sequence of Corynebacterium casei LMG S-19264T (=DSM 44701T), isolated from a smear-ripened cheese.</title>
        <authorList>
            <consortium name="US DOE Joint Genome Institute (JGI-PGF)"/>
            <person name="Walter F."/>
            <person name="Albersmeier A."/>
            <person name="Kalinowski J."/>
            <person name="Ruckert C."/>
        </authorList>
    </citation>
    <scope>NUCLEOTIDE SEQUENCE</scope>
    <source>
        <strain evidence="3">CGMCC 1.16548</strain>
    </source>
</reference>
<dbReference type="GO" id="GO:0006355">
    <property type="term" value="P:regulation of DNA-templated transcription"/>
    <property type="evidence" value="ECO:0007669"/>
    <property type="project" value="InterPro"/>
</dbReference>
<dbReference type="Proteomes" id="UP000617531">
    <property type="component" value="Unassembled WGS sequence"/>
</dbReference>
<feature type="region of interest" description="Disordered" evidence="1">
    <location>
        <begin position="1"/>
        <end position="31"/>
    </location>
</feature>
<reference evidence="3" key="2">
    <citation type="submission" date="2020-09" db="EMBL/GenBank/DDBJ databases">
        <authorList>
            <person name="Sun Q."/>
            <person name="Zhou Y."/>
        </authorList>
    </citation>
    <scope>NUCLEOTIDE SEQUENCE</scope>
    <source>
        <strain evidence="3">CGMCC 1.16548</strain>
    </source>
</reference>
<feature type="domain" description="HTH merR-type" evidence="2">
    <location>
        <begin position="35"/>
        <end position="86"/>
    </location>
</feature>
<proteinExistence type="predicted"/>
<sequence length="87" mass="9424">MESRTPSVANRMDADEPTSTETGAWAPQPGGSLFYSETEAAARLGVHRTTLRALALAGLSPVEPVAITPHRRVYRRVDIHRLAGIQS</sequence>
<comment type="caution">
    <text evidence="3">The sequence shown here is derived from an EMBL/GenBank/DDBJ whole genome shotgun (WGS) entry which is preliminary data.</text>
</comment>
<name>A0A8J3GPK8_9MICO</name>
<dbReference type="AlphaFoldDB" id="A0A8J3GPK8"/>
<evidence type="ECO:0000256" key="1">
    <source>
        <dbReference type="SAM" id="MobiDB-lite"/>
    </source>
</evidence>
<evidence type="ECO:0000313" key="3">
    <source>
        <dbReference type="EMBL" id="GHF12431.1"/>
    </source>
</evidence>
<dbReference type="InterPro" id="IPR000551">
    <property type="entry name" value="MerR-type_HTH_dom"/>
</dbReference>
<dbReference type="GO" id="GO:0003677">
    <property type="term" value="F:DNA binding"/>
    <property type="evidence" value="ECO:0007669"/>
    <property type="project" value="InterPro"/>
</dbReference>
<organism evidence="3 4">
    <name type="scientific">Pseudolysinimonas yzui</name>
    <dbReference type="NCBI Taxonomy" id="2708254"/>
    <lineage>
        <taxon>Bacteria</taxon>
        <taxon>Bacillati</taxon>
        <taxon>Actinomycetota</taxon>
        <taxon>Actinomycetes</taxon>
        <taxon>Micrococcales</taxon>
        <taxon>Microbacteriaceae</taxon>
        <taxon>Pseudolysinimonas</taxon>
    </lineage>
</organism>